<dbReference type="EMBL" id="CM000833">
    <property type="protein sequence ID" value="EET02737.1"/>
    <property type="molecule type" value="Genomic_DNA"/>
</dbReference>
<accession>A0A0E1VZA9</accession>
<dbReference type="AlphaFoldDB" id="A0A0E1VZA9"/>
<reference evidence="1" key="1">
    <citation type="submission" date="2009-05" db="EMBL/GenBank/DDBJ databases">
        <authorList>
            <person name="Harkins D.M."/>
            <person name="DeShazer D."/>
            <person name="Woods D.E."/>
            <person name="Brinkac L.M."/>
            <person name="Brown K.A."/>
            <person name="Hung G.C."/>
            <person name="Tuanyok A."/>
            <person name="Zhang B."/>
            <person name="Nierman W.C."/>
        </authorList>
    </citation>
    <scope>NUCLEOTIDE SEQUENCE [LARGE SCALE GENOMIC DNA]</scope>
    <source>
        <strain evidence="1">1710a</strain>
    </source>
</reference>
<protein>
    <submittedName>
        <fullName evidence="1">Uncharacterized protein</fullName>
    </submittedName>
</protein>
<dbReference type="Proteomes" id="UP000001812">
    <property type="component" value="Chromosome II"/>
</dbReference>
<organism evidence="1">
    <name type="scientific">Burkholderia pseudomallei 1710a</name>
    <dbReference type="NCBI Taxonomy" id="320371"/>
    <lineage>
        <taxon>Bacteria</taxon>
        <taxon>Pseudomonadati</taxon>
        <taxon>Pseudomonadota</taxon>
        <taxon>Betaproteobacteria</taxon>
        <taxon>Burkholderiales</taxon>
        <taxon>Burkholderiaceae</taxon>
        <taxon>Burkholderia</taxon>
        <taxon>pseudomallei group</taxon>
    </lineage>
</organism>
<sequence>MRAGTIVVVIVVSIGDSFRAERVRCRTSHIAHRTSHIAHHASAG</sequence>
<name>A0A0E1VZA9_BURPE</name>
<proteinExistence type="predicted"/>
<evidence type="ECO:0000313" key="1">
    <source>
        <dbReference type="EMBL" id="EET02737.1"/>
    </source>
</evidence>
<gene>
    <name evidence="1" type="ORF">BURPS1710A_A2699</name>
</gene>
<dbReference type="HOGENOM" id="CLU_3325668_0_0_4"/>